<feature type="transmembrane region" description="Helical" evidence="2">
    <location>
        <begin position="20"/>
        <end position="41"/>
    </location>
</feature>
<dbReference type="AlphaFoldDB" id="A0A251XFH3"/>
<evidence type="ECO:0000256" key="2">
    <source>
        <dbReference type="SAM" id="Phobius"/>
    </source>
</evidence>
<evidence type="ECO:0000313" key="3">
    <source>
        <dbReference type="EMBL" id="OUE01191.1"/>
    </source>
</evidence>
<reference evidence="3 4" key="1">
    <citation type="submission" date="2016-08" db="EMBL/GenBank/DDBJ databases">
        <title>Genome sequence of Clavibacter michiganensis subsp. michiganensis strain CASJ007.</title>
        <authorList>
            <person name="Thapa S.P."/>
            <person name="Coaker G."/>
        </authorList>
    </citation>
    <scope>NUCLEOTIDE SEQUENCE [LARGE SCALE GENOMIC DNA]</scope>
    <source>
        <strain evidence="3">CASJ007</strain>
    </source>
</reference>
<proteinExistence type="predicted"/>
<sequence>MQWWNDLLDALASERGTQLLSGVVVPFVAIVVAGVLAAVIARGATQRILTRHDREVKAAAIGVLVDAARQASVWDGLTAQERVLADRAAGEADIRIRLLPVKGAATAATWAAHEITEFKRGSGSFGFQFDAQLAEFRDRMVEWQHHPGRARKIFQGDISRWQFEDDQPADTSTGTRTAARPEEPTAVAPVPVLWRSGSDDQPAAERRVESPTSSTARPCPPPRPRTRAPQRPTAADADARRHVTTPRTSWEVRGVVVGSGRDHFHQSSNMLAGTRRLCSVLAYLASIASATSSSTSRPSRKSSMSA</sequence>
<comment type="caution">
    <text evidence="3">The sequence shown here is derived from an EMBL/GenBank/DDBJ whole genome shotgun (WGS) entry which is preliminary data.</text>
</comment>
<keyword evidence="2" id="KW-0812">Transmembrane</keyword>
<keyword evidence="4" id="KW-1185">Reference proteome</keyword>
<name>A0A251XFH3_CLAMM</name>
<dbReference type="Proteomes" id="UP000195062">
    <property type="component" value="Unassembled WGS sequence"/>
</dbReference>
<organism evidence="3 4">
    <name type="scientific">Clavibacter michiganensis subsp. michiganensis</name>
    <dbReference type="NCBI Taxonomy" id="33013"/>
    <lineage>
        <taxon>Bacteria</taxon>
        <taxon>Bacillati</taxon>
        <taxon>Actinomycetota</taxon>
        <taxon>Actinomycetes</taxon>
        <taxon>Micrococcales</taxon>
        <taxon>Microbacteriaceae</taxon>
        <taxon>Clavibacter</taxon>
    </lineage>
</organism>
<gene>
    <name evidence="3" type="ORF">CMMCAS07_12850</name>
</gene>
<accession>A0A251XFH3</accession>
<feature type="compositionally biased region" description="Low complexity" evidence="1">
    <location>
        <begin position="227"/>
        <end position="236"/>
    </location>
</feature>
<evidence type="ECO:0000256" key="1">
    <source>
        <dbReference type="SAM" id="MobiDB-lite"/>
    </source>
</evidence>
<keyword evidence="2" id="KW-1133">Transmembrane helix</keyword>
<protein>
    <submittedName>
        <fullName evidence="3">Uncharacterized protein</fullName>
    </submittedName>
</protein>
<feature type="region of interest" description="Disordered" evidence="1">
    <location>
        <begin position="157"/>
        <end position="247"/>
    </location>
</feature>
<dbReference type="EMBL" id="MDHH01000003">
    <property type="protein sequence ID" value="OUE01191.1"/>
    <property type="molecule type" value="Genomic_DNA"/>
</dbReference>
<keyword evidence="2" id="KW-0472">Membrane</keyword>
<evidence type="ECO:0000313" key="4">
    <source>
        <dbReference type="Proteomes" id="UP000195062"/>
    </source>
</evidence>